<evidence type="ECO:0000313" key="3">
    <source>
        <dbReference type="EMBL" id="TQJ04043.1"/>
    </source>
</evidence>
<evidence type="ECO:0000259" key="2">
    <source>
        <dbReference type="Pfam" id="PF00144"/>
    </source>
</evidence>
<accession>A0A542DLS3</accession>
<dbReference type="AlphaFoldDB" id="A0A542DLS3"/>
<feature type="signal peptide" evidence="1">
    <location>
        <begin position="1"/>
        <end position="24"/>
    </location>
</feature>
<reference evidence="3 4" key="1">
    <citation type="submission" date="2019-06" db="EMBL/GenBank/DDBJ databases">
        <title>Sequencing the genomes of 1000 actinobacteria strains.</title>
        <authorList>
            <person name="Klenk H.-P."/>
        </authorList>
    </citation>
    <scope>NUCLEOTIDE SEQUENCE [LARGE SCALE GENOMIC DNA]</scope>
    <source>
        <strain evidence="3 4">DSM 45679</strain>
    </source>
</reference>
<dbReference type="OrthoDB" id="503788at2"/>
<feature type="domain" description="Beta-lactamase-related" evidence="2">
    <location>
        <begin position="38"/>
        <end position="346"/>
    </location>
</feature>
<dbReference type="EMBL" id="VFML01000001">
    <property type="protein sequence ID" value="TQJ04043.1"/>
    <property type="molecule type" value="Genomic_DNA"/>
</dbReference>
<dbReference type="Gene3D" id="3.40.710.10">
    <property type="entry name" value="DD-peptidase/beta-lactamase superfamily"/>
    <property type="match status" value="1"/>
</dbReference>
<comment type="caution">
    <text evidence="3">The sequence shown here is derived from an EMBL/GenBank/DDBJ whole genome shotgun (WGS) entry which is preliminary data.</text>
</comment>
<dbReference type="InterPro" id="IPR050491">
    <property type="entry name" value="AmpC-like"/>
</dbReference>
<feature type="chain" id="PRO_5022141309" evidence="1">
    <location>
        <begin position="25"/>
        <end position="373"/>
    </location>
</feature>
<keyword evidence="3" id="KW-0645">Protease</keyword>
<proteinExistence type="predicted"/>
<sequence>MRSRRAVPAIALAALLGASTPAVADQRADPLRESVDGLVRAGFPGVVAYARDGARERRLSAGVADTATGEPATGWHRFRIARNTKAFTATVLLRLVGEGELSLVDTVAELLPGVLRGDGYRPELITPRRLLDHTSGYDPADTPEFFAPYLERGDRAHVIPPREVVRRAGAHGPAFAPGERTGYSNTNYLLAGMIIERITGRSVVTEIRERILRPLGLHRTTFPINDPRIAGPHLHGYDLAGTDLTVFSPSYDWTAGTMISTVDDLARFQRALLTGELLAPEQRRRLLGSVGDGYGLGLERVELPCGGETSVAAIGGTGGGPGYSSVALTTEDGRRQLVLAATVFDRAADLSHEPGRRPWPVAPMAPVLAALCG</sequence>
<protein>
    <submittedName>
        <fullName evidence="3">D-alanyl-D-alanine carboxypeptidase</fullName>
    </submittedName>
</protein>
<dbReference type="Pfam" id="PF00144">
    <property type="entry name" value="Beta-lactamase"/>
    <property type="match status" value="1"/>
</dbReference>
<evidence type="ECO:0000256" key="1">
    <source>
        <dbReference type="SAM" id="SignalP"/>
    </source>
</evidence>
<dbReference type="PANTHER" id="PTHR46825:SF7">
    <property type="entry name" value="D-ALANYL-D-ALANINE CARBOXYPEPTIDASE"/>
    <property type="match status" value="1"/>
</dbReference>
<organism evidence="3 4">
    <name type="scientific">Amycolatopsis cihanbeyliensis</name>
    <dbReference type="NCBI Taxonomy" id="1128664"/>
    <lineage>
        <taxon>Bacteria</taxon>
        <taxon>Bacillati</taxon>
        <taxon>Actinomycetota</taxon>
        <taxon>Actinomycetes</taxon>
        <taxon>Pseudonocardiales</taxon>
        <taxon>Pseudonocardiaceae</taxon>
        <taxon>Amycolatopsis</taxon>
    </lineage>
</organism>
<dbReference type="InterPro" id="IPR012338">
    <property type="entry name" value="Beta-lactam/transpept-like"/>
</dbReference>
<dbReference type="RefSeq" id="WP_141999780.1">
    <property type="nucleotide sequence ID" value="NZ_VFML01000001.1"/>
</dbReference>
<dbReference type="SUPFAM" id="SSF56601">
    <property type="entry name" value="beta-lactamase/transpeptidase-like"/>
    <property type="match status" value="1"/>
</dbReference>
<evidence type="ECO:0000313" key="4">
    <source>
        <dbReference type="Proteomes" id="UP000320876"/>
    </source>
</evidence>
<keyword evidence="3" id="KW-0121">Carboxypeptidase</keyword>
<dbReference type="InterPro" id="IPR001466">
    <property type="entry name" value="Beta-lactam-related"/>
</dbReference>
<name>A0A542DLS3_AMYCI</name>
<dbReference type="Proteomes" id="UP000320876">
    <property type="component" value="Unassembled WGS sequence"/>
</dbReference>
<keyword evidence="1" id="KW-0732">Signal</keyword>
<keyword evidence="4" id="KW-1185">Reference proteome</keyword>
<gene>
    <name evidence="3" type="ORF">FB471_3824</name>
</gene>
<dbReference type="PANTHER" id="PTHR46825">
    <property type="entry name" value="D-ALANYL-D-ALANINE-CARBOXYPEPTIDASE/ENDOPEPTIDASE AMPH"/>
    <property type="match status" value="1"/>
</dbReference>
<dbReference type="GO" id="GO:0004180">
    <property type="term" value="F:carboxypeptidase activity"/>
    <property type="evidence" value="ECO:0007669"/>
    <property type="project" value="UniProtKB-KW"/>
</dbReference>
<keyword evidence="3" id="KW-0378">Hydrolase</keyword>